<keyword evidence="3" id="KW-0223">Dioxygenase</keyword>
<feature type="region of interest" description="Disordered" evidence="6">
    <location>
        <begin position="73"/>
        <end position="92"/>
    </location>
</feature>
<feature type="compositionally biased region" description="Low complexity" evidence="6">
    <location>
        <begin position="73"/>
        <end position="86"/>
    </location>
</feature>
<evidence type="ECO:0000313" key="7">
    <source>
        <dbReference type="EMBL" id="KAG9452200.1"/>
    </source>
</evidence>
<dbReference type="GO" id="GO:0046872">
    <property type="term" value="F:metal ion binding"/>
    <property type="evidence" value="ECO:0007669"/>
    <property type="project" value="UniProtKB-KW"/>
</dbReference>
<comment type="cofactor">
    <cofactor evidence="5">
        <name>Fe(2+)</name>
        <dbReference type="ChEBI" id="CHEBI:29033"/>
    </cofactor>
    <text evidence="5">Binds 1 Fe(2+) ion per subunit.</text>
</comment>
<comment type="similarity">
    <text evidence="1">Belongs to the carotenoid oxygenase family.</text>
</comment>
<feature type="binding site" evidence="5">
    <location>
        <position position="357"/>
    </location>
    <ligand>
        <name>Fe cation</name>
        <dbReference type="ChEBI" id="CHEBI:24875"/>
        <note>catalytic</note>
    </ligand>
</feature>
<evidence type="ECO:0000256" key="3">
    <source>
        <dbReference type="ARBA" id="ARBA00022964"/>
    </source>
</evidence>
<proteinExistence type="inferred from homology"/>
<dbReference type="GO" id="GO:0016121">
    <property type="term" value="P:carotene catabolic process"/>
    <property type="evidence" value="ECO:0007669"/>
    <property type="project" value="TreeGrafter"/>
</dbReference>
<evidence type="ECO:0000256" key="2">
    <source>
        <dbReference type="ARBA" id="ARBA00022723"/>
    </source>
</evidence>
<dbReference type="InterPro" id="IPR004294">
    <property type="entry name" value="Carotenoid_Oase"/>
</dbReference>
<dbReference type="Proteomes" id="UP000825729">
    <property type="component" value="Unassembled WGS sequence"/>
</dbReference>
<name>A0AAV7EVR7_ARIFI</name>
<protein>
    <recommendedName>
        <fullName evidence="9">Carotenoid cleavage dioxygenase 7</fullName>
    </recommendedName>
</protein>
<sequence>MFIWYCPATVVGIHDSRKKDSAGQSKTESMATISSTSTASGLFPFSTAPSGKAAPQPRRLLSLSSTLRRRVVSPSTTTITAPTDIDATTDDDDDDDAAAAFWDYQFLFASQRGETATPAALRAVEGVVPADFPAGTYYLAGPGLFSDDHGSTVHPLDGHGYLRAFSFDGASGLVAYSARYVETEARREETVESGAGRRWRFTHRGPFSVLRGGKKIGNVKVMKNVANTSVLRWGSRLLCLWEGGAPYEIEQGTLDTLGLFDMIEAPVTDPIPGPPDLLLNIATRFLKPILHGVFQMPPKRLLSHYKIDARRNRLIVVSCNAEDMLLPRSNFTFYEFDTNFKLLNEREFCIPEHFMIHDWALTDTHYLIFGNRIKLDVPGSLLAVTGFSPMISALAVDSRRPTSPVYLLPRFSGEESERDWRVPIEAPSQHWLIHAGNAFEQRNDAGNLEIKMYASACSYHWFNFQKMFGYDWESGRLDPAFMNPGEGREKLLPHLVQVTVELNEERGSGECSIEPLHERDRPADFPAINPEFSGTRNKYIYASTCSGSRRSLPHFPFDSVAKIDVEEGAVATWSTRRRRFVGEPVFVPRGSEEDDGYVLLVEYAVSIQRCYLVILDAKLIGKPEALVARLELNEKVKIVRTTGYGRCTEMETISLPSILDD</sequence>
<evidence type="ECO:0000256" key="5">
    <source>
        <dbReference type="PIRSR" id="PIRSR604294-1"/>
    </source>
</evidence>
<dbReference type="GO" id="GO:0009570">
    <property type="term" value="C:chloroplast stroma"/>
    <property type="evidence" value="ECO:0007669"/>
    <property type="project" value="TreeGrafter"/>
</dbReference>
<dbReference type="GO" id="GO:0045549">
    <property type="term" value="F:9-cis-epoxycarotenoid dioxygenase activity"/>
    <property type="evidence" value="ECO:0007669"/>
    <property type="project" value="TreeGrafter"/>
</dbReference>
<feature type="binding site" evidence="5">
    <location>
        <position position="434"/>
    </location>
    <ligand>
        <name>Fe cation</name>
        <dbReference type="ChEBI" id="CHEBI:24875"/>
        <note>catalytic</note>
    </ligand>
</feature>
<accession>A0AAV7EVR7</accession>
<dbReference type="PANTHER" id="PTHR10543">
    <property type="entry name" value="BETA-CAROTENE DIOXYGENASE"/>
    <property type="match status" value="1"/>
</dbReference>
<keyword evidence="2 5" id="KW-0479">Metal-binding</keyword>
<dbReference type="Pfam" id="PF03055">
    <property type="entry name" value="RPE65"/>
    <property type="match status" value="1"/>
</dbReference>
<keyword evidence="8" id="KW-1185">Reference proteome</keyword>
<dbReference type="EMBL" id="JAINDJ010000003">
    <property type="protein sequence ID" value="KAG9452200.1"/>
    <property type="molecule type" value="Genomic_DNA"/>
</dbReference>
<comment type="caution">
    <text evidence="7">The sequence shown here is derived from an EMBL/GenBank/DDBJ whole genome shotgun (WGS) entry which is preliminary data.</text>
</comment>
<dbReference type="AlphaFoldDB" id="A0AAV7EVR7"/>
<evidence type="ECO:0000313" key="8">
    <source>
        <dbReference type="Proteomes" id="UP000825729"/>
    </source>
</evidence>
<dbReference type="PANTHER" id="PTHR10543:SF37">
    <property type="entry name" value="CAROTENOID CLEAVAGE DIOXYGENASE 7, CHLOROPLASTIC"/>
    <property type="match status" value="1"/>
</dbReference>
<evidence type="ECO:0000256" key="1">
    <source>
        <dbReference type="ARBA" id="ARBA00006787"/>
    </source>
</evidence>
<evidence type="ECO:0008006" key="9">
    <source>
        <dbReference type="Google" id="ProtNLM"/>
    </source>
</evidence>
<organism evidence="7 8">
    <name type="scientific">Aristolochia fimbriata</name>
    <name type="common">White veined hardy Dutchman's pipe vine</name>
    <dbReference type="NCBI Taxonomy" id="158543"/>
    <lineage>
        <taxon>Eukaryota</taxon>
        <taxon>Viridiplantae</taxon>
        <taxon>Streptophyta</taxon>
        <taxon>Embryophyta</taxon>
        <taxon>Tracheophyta</taxon>
        <taxon>Spermatophyta</taxon>
        <taxon>Magnoliopsida</taxon>
        <taxon>Magnoliidae</taxon>
        <taxon>Piperales</taxon>
        <taxon>Aristolochiaceae</taxon>
        <taxon>Aristolochia</taxon>
    </lineage>
</organism>
<evidence type="ECO:0000256" key="4">
    <source>
        <dbReference type="ARBA" id="ARBA00023004"/>
    </source>
</evidence>
<reference evidence="7 8" key="1">
    <citation type="submission" date="2021-07" db="EMBL/GenBank/DDBJ databases">
        <title>The Aristolochia fimbriata genome: insights into angiosperm evolution, floral development and chemical biosynthesis.</title>
        <authorList>
            <person name="Jiao Y."/>
        </authorList>
    </citation>
    <scope>NUCLEOTIDE SEQUENCE [LARGE SCALE GENOMIC DNA]</scope>
    <source>
        <strain evidence="7">IBCAS-2021</strain>
        <tissue evidence="7">Leaf</tissue>
    </source>
</reference>
<keyword evidence="3" id="KW-0560">Oxidoreductase</keyword>
<keyword evidence="4 5" id="KW-0408">Iron</keyword>
<gene>
    <name evidence="7" type="ORF">H6P81_005104</name>
</gene>
<evidence type="ECO:0000256" key="6">
    <source>
        <dbReference type="SAM" id="MobiDB-lite"/>
    </source>
</evidence>